<dbReference type="Gene3D" id="3.40.30.10">
    <property type="entry name" value="Glutaredoxin"/>
    <property type="match status" value="1"/>
</dbReference>
<evidence type="ECO:0000259" key="1">
    <source>
        <dbReference type="Pfam" id="PF00578"/>
    </source>
</evidence>
<dbReference type="GO" id="GO:0016491">
    <property type="term" value="F:oxidoreductase activity"/>
    <property type="evidence" value="ECO:0007669"/>
    <property type="project" value="InterPro"/>
</dbReference>
<dbReference type="RefSeq" id="WP_242177594.1">
    <property type="nucleotide sequence ID" value="NZ_JAKQYM010000002.1"/>
</dbReference>
<feature type="domain" description="DUF5106" evidence="2">
    <location>
        <begin position="183"/>
        <end position="313"/>
    </location>
</feature>
<dbReference type="AlphaFoldDB" id="A0A9X1VM34"/>
<reference evidence="3" key="1">
    <citation type="submission" date="2022-02" db="EMBL/GenBank/DDBJ databases">
        <title>Polaribacter sp. MSW13, isolated from seawater.</title>
        <authorList>
            <person name="Kristyanto S."/>
            <person name="Jung J."/>
            <person name="Jeon C.O."/>
        </authorList>
    </citation>
    <scope>NUCLEOTIDE SEQUENCE</scope>
    <source>
        <strain evidence="3">MSW13</strain>
    </source>
</reference>
<dbReference type="EMBL" id="JAKQYM010000002">
    <property type="protein sequence ID" value="MCI2228483.1"/>
    <property type="molecule type" value="Genomic_DNA"/>
</dbReference>
<dbReference type="Proteomes" id="UP001139369">
    <property type="component" value="Unassembled WGS sequence"/>
</dbReference>
<dbReference type="InterPro" id="IPR000866">
    <property type="entry name" value="AhpC/TSA"/>
</dbReference>
<gene>
    <name evidence="3" type="ORF">MC378_04840</name>
</gene>
<feature type="domain" description="Alkyl hydroperoxide reductase subunit C/ Thiol specific antioxidant" evidence="1">
    <location>
        <begin position="326"/>
        <end position="441"/>
    </location>
</feature>
<comment type="caution">
    <text evidence="3">The sequence shown here is derived from an EMBL/GenBank/DDBJ whole genome shotgun (WGS) entry which is preliminary data.</text>
</comment>
<proteinExistence type="predicted"/>
<keyword evidence="4" id="KW-1185">Reference proteome</keyword>
<protein>
    <submittedName>
        <fullName evidence="3">DUF5106 domain-containing protein</fullName>
    </submittedName>
</protein>
<organism evidence="3 4">
    <name type="scientific">Polaribacter marinus</name>
    <dbReference type="NCBI Taxonomy" id="2916838"/>
    <lineage>
        <taxon>Bacteria</taxon>
        <taxon>Pseudomonadati</taxon>
        <taxon>Bacteroidota</taxon>
        <taxon>Flavobacteriia</taxon>
        <taxon>Flavobacteriales</taxon>
        <taxon>Flavobacteriaceae</taxon>
    </lineage>
</organism>
<dbReference type="SUPFAM" id="SSF52833">
    <property type="entry name" value="Thioredoxin-like"/>
    <property type="match status" value="1"/>
</dbReference>
<accession>A0A9X1VM34</accession>
<dbReference type="Pfam" id="PF17127">
    <property type="entry name" value="DUF5106"/>
    <property type="match status" value="1"/>
</dbReference>
<dbReference type="InterPro" id="IPR036249">
    <property type="entry name" value="Thioredoxin-like_sf"/>
</dbReference>
<evidence type="ECO:0000313" key="3">
    <source>
        <dbReference type="EMBL" id="MCI2228483.1"/>
    </source>
</evidence>
<evidence type="ECO:0000313" key="4">
    <source>
        <dbReference type="Proteomes" id="UP001139369"/>
    </source>
</evidence>
<dbReference type="InterPro" id="IPR033395">
    <property type="entry name" value="DUF5106"/>
</dbReference>
<sequence>MKRITIVIFTFLLILTSKTTLFSQNTINLNIKNINEDKVMIAYYLGDKQYLLKNEITGSNNILLDKNGVGTFKSNKLKKGLLMLVFPPKNDHVNFLYDGKDLNISLDRNQIEKSISFKNSKTNKLLNDYTLFISNLTIEKNKIFTQQQKGVNDEFISKELKKLDLKYEKHFESLLKKNKNSLALKFLKANKDIKVPSSLNSQKEQFNYYKKNYFNNLNFDDEWLIRTPFFYNKVMFYVDKLTPQDINSITKSIDFIIGLSEKNPEMYKFLVTTFLNKYAKSKLMISENIYAHIVKEYYVSGKATWIEANQLNKILVSYNEIKNSLIGEKVVDFSLINGKNKTYNLYSLKSDYKILYFWTPPFNQNNLKELKKEIPNNVELLSISKGFNIQKRDDFLAKYPQKFPLSILKEEDKLKIFKSLHIKKNSTNPTIFLLDTTNKIIAKRISLEQCIDFINNLEK</sequence>
<dbReference type="Pfam" id="PF00578">
    <property type="entry name" value="AhpC-TSA"/>
    <property type="match status" value="1"/>
</dbReference>
<dbReference type="GO" id="GO:0016209">
    <property type="term" value="F:antioxidant activity"/>
    <property type="evidence" value="ECO:0007669"/>
    <property type="project" value="InterPro"/>
</dbReference>
<evidence type="ECO:0000259" key="2">
    <source>
        <dbReference type="Pfam" id="PF17127"/>
    </source>
</evidence>
<name>A0A9X1VM34_9FLAO</name>